<dbReference type="AlphaFoldDB" id="A0A9P4YYD5"/>
<evidence type="ECO:0000259" key="4">
    <source>
        <dbReference type="PROSITE" id="PS50280"/>
    </source>
</evidence>
<feature type="compositionally biased region" description="Basic residues" evidence="3">
    <location>
        <begin position="833"/>
        <end position="843"/>
    </location>
</feature>
<dbReference type="EMBL" id="JAANYQ010000003">
    <property type="protein sequence ID" value="KAF4125160.1"/>
    <property type="molecule type" value="Genomic_DNA"/>
</dbReference>
<dbReference type="PROSITE" id="PS50280">
    <property type="entry name" value="SET"/>
    <property type="match status" value="1"/>
</dbReference>
<feature type="compositionally biased region" description="Low complexity" evidence="3">
    <location>
        <begin position="820"/>
        <end position="832"/>
    </location>
</feature>
<feature type="compositionally biased region" description="Acidic residues" evidence="3">
    <location>
        <begin position="901"/>
        <end position="914"/>
    </location>
</feature>
<keyword evidence="6" id="KW-1185">Reference proteome</keyword>
<dbReference type="Pfam" id="PF18601">
    <property type="entry name" value="EZH2_N"/>
    <property type="match status" value="1"/>
</dbReference>
<comment type="caution">
    <text evidence="5">The sequence shown here is derived from an EMBL/GenBank/DDBJ whole genome shotgun (WGS) entry which is preliminary data.</text>
</comment>
<feature type="domain" description="SET" evidence="4">
    <location>
        <begin position="583"/>
        <end position="709"/>
    </location>
</feature>
<dbReference type="Pfam" id="PF18600">
    <property type="entry name" value="Ezh2_MCSS_fung"/>
    <property type="match status" value="1"/>
</dbReference>
<gene>
    <name evidence="5" type="ORF">GMORB2_3999</name>
</gene>
<feature type="compositionally biased region" description="Acidic residues" evidence="3">
    <location>
        <begin position="748"/>
        <end position="776"/>
    </location>
</feature>
<dbReference type="Proteomes" id="UP000749293">
    <property type="component" value="Unassembled WGS sequence"/>
</dbReference>
<dbReference type="GO" id="GO:0046976">
    <property type="term" value="F:histone H3K27 methyltransferase activity"/>
    <property type="evidence" value="ECO:0007669"/>
    <property type="project" value="TreeGrafter"/>
</dbReference>
<evidence type="ECO:0000313" key="5">
    <source>
        <dbReference type="EMBL" id="KAF4125160.1"/>
    </source>
</evidence>
<reference evidence="5" key="1">
    <citation type="submission" date="2020-03" db="EMBL/GenBank/DDBJ databases">
        <title>Site-based positive gene gene selection in Geosmithia morbida across the United States reveals a broad range of putative effectors and factors for local host and environmental adapation.</title>
        <authorList>
            <person name="Onufrak A."/>
            <person name="Murdoch R.W."/>
            <person name="Gazis R."/>
            <person name="Huff M."/>
            <person name="Staton M."/>
            <person name="Klingeman W."/>
            <person name="Hadziabdic D."/>
        </authorList>
    </citation>
    <scope>NUCLEOTIDE SEQUENCE</scope>
    <source>
        <strain evidence="5">1262</strain>
    </source>
</reference>
<dbReference type="RefSeq" id="XP_035323812.1">
    <property type="nucleotide sequence ID" value="XM_035465975.1"/>
</dbReference>
<dbReference type="OrthoDB" id="6141102at2759"/>
<dbReference type="Gene3D" id="2.170.270.10">
    <property type="entry name" value="SET domain"/>
    <property type="match status" value="1"/>
</dbReference>
<dbReference type="SMART" id="SM00317">
    <property type="entry name" value="SET"/>
    <property type="match status" value="1"/>
</dbReference>
<dbReference type="GO" id="GO:0005634">
    <property type="term" value="C:nucleus"/>
    <property type="evidence" value="ECO:0007669"/>
    <property type="project" value="TreeGrafter"/>
</dbReference>
<proteinExistence type="predicted"/>
<name>A0A9P4YYD5_9HYPO</name>
<dbReference type="Pfam" id="PF00856">
    <property type="entry name" value="SET"/>
    <property type="match status" value="1"/>
</dbReference>
<dbReference type="GeneID" id="55970227"/>
<dbReference type="PANTHER" id="PTHR45747">
    <property type="entry name" value="HISTONE-LYSINE N-METHYLTRANSFERASE E(Z)"/>
    <property type="match status" value="1"/>
</dbReference>
<feature type="compositionally biased region" description="Low complexity" evidence="3">
    <location>
        <begin position="844"/>
        <end position="866"/>
    </location>
</feature>
<dbReference type="GO" id="GO:0031507">
    <property type="term" value="P:heterochromatin formation"/>
    <property type="evidence" value="ECO:0007669"/>
    <property type="project" value="TreeGrafter"/>
</dbReference>
<evidence type="ECO:0000313" key="6">
    <source>
        <dbReference type="Proteomes" id="UP000749293"/>
    </source>
</evidence>
<evidence type="ECO:0000256" key="3">
    <source>
        <dbReference type="SAM" id="MobiDB-lite"/>
    </source>
</evidence>
<accession>A0A9P4YYD5</accession>
<keyword evidence="2" id="KW-0804">Transcription</keyword>
<feature type="compositionally biased region" description="Basic and acidic residues" evidence="3">
    <location>
        <begin position="75"/>
        <end position="88"/>
    </location>
</feature>
<dbReference type="PANTHER" id="PTHR45747:SF4">
    <property type="entry name" value="HISTONE-LYSINE N-METHYLTRANSFERASE E(Z)"/>
    <property type="match status" value="1"/>
</dbReference>
<feature type="region of interest" description="Disordered" evidence="3">
    <location>
        <begin position="60"/>
        <end position="92"/>
    </location>
</feature>
<sequence>MPTRSDAEGASWTVPQLVDALKSYRSDMRADYAELARLTIKTTRRTARRFQVQGDIFADLPSSSTAPGPGTWKIRSKDPSGRVREEHFSPTPIKTNKLPVPRYFNHHIEVEGNVVAPQTSMAFYPHKGDLDSPRKQKKWKGFIKELDKSEIRSGLDAIKIDQKRTYVIHYDRIVEVSRYLDTWLENLQIPGLDKWALVKYLVDKNRGKVISADSRSRILAWRSIAESSPVAERGAEMFAEAWKMVFKEVKTNHGVTIPEIDLFDVFQLDEDILACADSQSSEDKNAAEDIGKNTFEDLESKMSTYSSLGCLICFKHSCEHGFYTDDNQRERFSLDKGSIVRRLAEKQRQMGSMGSKGHESRTDGTTPCARKCYHENYVRDYGSPSFRMWTDRERQVIRAMYLSFETTRVGIDPVCHAAIILNRDCCDVYREHQAIGTQLPEPKPAPWVPPEAGVPSLGWYNRYKKKLSKRHGADKYHRPNWDHIRRDIDNVCSVRGCDHDGPCTPENPNCPCASKGQFCEKFCGCSTCHFDEECICIQLNRECDPDLCGSCGAAERADPKNAEDDELHSRGCQNCALQRGVAKRLVMGRSQSHGYGLYAAEDLPKDSFVIEYVGELVSGDEGDRRYIRRQNLFDGTKALSFNFTLLKECDVWIDGARYGNLSRYINHEKAGGQRCNILPRIVLVNGCFRIELRAKRNIKAWEELSFDYGEDFGLDIGEKPRGSRTGRSRKNARRNGSPSRGRGANSDSEPDDDDDEDEDDDDEDEVGSAMEEEEEEVTRPSRKRKRPLREISDEDETENQPAQTKDRRKRTADGRFVSKTTGTAQATHTQGRQARRGRGRATRSRSGGVSRRGGTSATGTGNSTSRQGSEVSVGSSDMAAAPVDQIRKRQRVSRRMVAEIGDSEDEAEGEVNTDEADHAGKNGGGAEAEADEEGGRGGTTPQKRDQPSRTRRKPAKLKDCDLWTLEPKGQS</sequence>
<dbReference type="InterPro" id="IPR001214">
    <property type="entry name" value="SET_dom"/>
</dbReference>
<keyword evidence="1" id="KW-0805">Transcription regulation</keyword>
<dbReference type="SUPFAM" id="SSF82199">
    <property type="entry name" value="SET domain"/>
    <property type="match status" value="1"/>
</dbReference>
<feature type="region of interest" description="Disordered" evidence="3">
    <location>
        <begin position="715"/>
        <end position="971"/>
    </location>
</feature>
<dbReference type="InterPro" id="IPR040968">
    <property type="entry name" value="EZH2_MCSS_fung"/>
</dbReference>
<dbReference type="InterPro" id="IPR040595">
    <property type="entry name" value="EZH2_N"/>
</dbReference>
<dbReference type="InterPro" id="IPR045318">
    <property type="entry name" value="EZH1/2-like"/>
</dbReference>
<protein>
    <submittedName>
        <fullName evidence="5">[histone H3]-lysine27 N-trimethyltransferase EZH2</fullName>
    </submittedName>
</protein>
<organism evidence="5 6">
    <name type="scientific">Geosmithia morbida</name>
    <dbReference type="NCBI Taxonomy" id="1094350"/>
    <lineage>
        <taxon>Eukaryota</taxon>
        <taxon>Fungi</taxon>
        <taxon>Dikarya</taxon>
        <taxon>Ascomycota</taxon>
        <taxon>Pezizomycotina</taxon>
        <taxon>Sordariomycetes</taxon>
        <taxon>Hypocreomycetidae</taxon>
        <taxon>Hypocreales</taxon>
        <taxon>Bionectriaceae</taxon>
        <taxon>Geosmithia</taxon>
    </lineage>
</organism>
<dbReference type="InterPro" id="IPR046341">
    <property type="entry name" value="SET_dom_sf"/>
</dbReference>
<evidence type="ECO:0000256" key="1">
    <source>
        <dbReference type="ARBA" id="ARBA00023015"/>
    </source>
</evidence>
<feature type="compositionally biased region" description="Basic residues" evidence="3">
    <location>
        <begin position="722"/>
        <end position="733"/>
    </location>
</feature>
<evidence type="ECO:0000256" key="2">
    <source>
        <dbReference type="ARBA" id="ARBA00023163"/>
    </source>
</evidence>
<dbReference type="GO" id="GO:0003682">
    <property type="term" value="F:chromatin binding"/>
    <property type="evidence" value="ECO:0007669"/>
    <property type="project" value="TreeGrafter"/>
</dbReference>